<dbReference type="Proteomes" id="UP001254257">
    <property type="component" value="Unassembled WGS sequence"/>
</dbReference>
<dbReference type="RefSeq" id="WP_316019751.1">
    <property type="nucleotide sequence ID" value="NZ_JAWDID010000031.1"/>
</dbReference>
<keyword evidence="2" id="KW-1185">Reference proteome</keyword>
<reference evidence="1 2" key="1">
    <citation type="submission" date="2023-09" db="EMBL/GenBank/DDBJ databases">
        <title>Whole genome shotgun sequencing (WGS) of Bosea sp. ZW T0_25, isolated from stored onions (Allium cepa).</title>
        <authorList>
            <person name="Stoll D.A."/>
            <person name="Huch M."/>
        </authorList>
    </citation>
    <scope>NUCLEOTIDE SEQUENCE [LARGE SCALE GENOMIC DNA]</scope>
    <source>
        <strain evidence="1 2">ZW T0_25</strain>
    </source>
</reference>
<proteinExistence type="predicted"/>
<gene>
    <name evidence="1" type="ORF">RKE40_18800</name>
</gene>
<accession>A0ABU3SB53</accession>
<protein>
    <submittedName>
        <fullName evidence="1">Uncharacterized protein</fullName>
    </submittedName>
</protein>
<evidence type="ECO:0000313" key="1">
    <source>
        <dbReference type="EMBL" id="MDU0341951.1"/>
    </source>
</evidence>
<name>A0ABU3SB53_9HYPH</name>
<organism evidence="1 2">
    <name type="scientific">Bosea rubneri</name>
    <dbReference type="NCBI Taxonomy" id="3075434"/>
    <lineage>
        <taxon>Bacteria</taxon>
        <taxon>Pseudomonadati</taxon>
        <taxon>Pseudomonadota</taxon>
        <taxon>Alphaproteobacteria</taxon>
        <taxon>Hyphomicrobiales</taxon>
        <taxon>Boseaceae</taxon>
        <taxon>Bosea</taxon>
    </lineage>
</organism>
<evidence type="ECO:0000313" key="2">
    <source>
        <dbReference type="Proteomes" id="UP001254257"/>
    </source>
</evidence>
<comment type="caution">
    <text evidence="1">The sequence shown here is derived from an EMBL/GenBank/DDBJ whole genome shotgun (WGS) entry which is preliminary data.</text>
</comment>
<dbReference type="EMBL" id="JAWDID010000031">
    <property type="protein sequence ID" value="MDU0341951.1"/>
    <property type="molecule type" value="Genomic_DNA"/>
</dbReference>
<sequence length="72" mass="8004">MLTDLLGRDMGYVEDSGAGKFTVHPAGHALKTMENMRRGPFNSLDDALAEIERFTRGTCRRLCADERSGRSD</sequence>